<dbReference type="PANTHER" id="PTHR21608:SF8">
    <property type="entry name" value="KINESIN-LIKE PROTEIN KIF26B"/>
    <property type="match status" value="1"/>
</dbReference>
<comment type="caution">
    <text evidence="5">The sequence shown here is derived from an EMBL/GenBank/DDBJ whole genome shotgun (WGS) entry which is preliminary data.</text>
</comment>
<comment type="caution">
    <text evidence="3">Lacks conserved residue(s) required for the propagation of feature annotation.</text>
</comment>
<evidence type="ECO:0000313" key="5">
    <source>
        <dbReference type="EMBL" id="KAL0165413.1"/>
    </source>
</evidence>
<feature type="domain" description="Kinesin motor" evidence="4">
    <location>
        <begin position="1"/>
        <end position="66"/>
    </location>
</feature>
<evidence type="ECO:0000259" key="4">
    <source>
        <dbReference type="PROSITE" id="PS50067"/>
    </source>
</evidence>
<dbReference type="InterPro" id="IPR001752">
    <property type="entry name" value="Kinesin_motor_dom"/>
</dbReference>
<dbReference type="GO" id="GO:0005856">
    <property type="term" value="C:cytoskeleton"/>
    <property type="evidence" value="ECO:0007669"/>
    <property type="project" value="UniProtKB-SubCell"/>
</dbReference>
<comment type="similarity">
    <text evidence="3">Belongs to the TRAFAC class myosin-kinesin ATPase superfamily. Kinesin family.</text>
</comment>
<reference evidence="5 6" key="1">
    <citation type="submission" date="2024-05" db="EMBL/GenBank/DDBJ databases">
        <title>Genome sequencing and assembly of Indian major carp, Cirrhinus mrigala (Hamilton, 1822).</title>
        <authorList>
            <person name="Mohindra V."/>
            <person name="Chowdhury L.M."/>
            <person name="Lal K."/>
            <person name="Jena J.K."/>
        </authorList>
    </citation>
    <scope>NUCLEOTIDE SEQUENCE [LARGE SCALE GENOMIC DNA]</scope>
    <source>
        <strain evidence="5">CM1030</strain>
        <tissue evidence="5">Blood</tissue>
    </source>
</reference>
<proteinExistence type="inferred from homology"/>
<dbReference type="PANTHER" id="PTHR21608">
    <property type="entry name" value="KINESIN-LIKE PROTEIN CG14535"/>
    <property type="match status" value="1"/>
</dbReference>
<gene>
    <name evidence="5" type="ORF">M9458_041166</name>
</gene>
<organism evidence="5 6">
    <name type="scientific">Cirrhinus mrigala</name>
    <name type="common">Mrigala</name>
    <dbReference type="NCBI Taxonomy" id="683832"/>
    <lineage>
        <taxon>Eukaryota</taxon>
        <taxon>Metazoa</taxon>
        <taxon>Chordata</taxon>
        <taxon>Craniata</taxon>
        <taxon>Vertebrata</taxon>
        <taxon>Euteleostomi</taxon>
        <taxon>Actinopterygii</taxon>
        <taxon>Neopterygii</taxon>
        <taxon>Teleostei</taxon>
        <taxon>Ostariophysi</taxon>
        <taxon>Cypriniformes</taxon>
        <taxon>Cyprinidae</taxon>
        <taxon>Labeoninae</taxon>
        <taxon>Labeonini</taxon>
        <taxon>Cirrhinus</taxon>
    </lineage>
</organism>
<dbReference type="PROSITE" id="PS50067">
    <property type="entry name" value="KINESIN_MOTOR_2"/>
    <property type="match status" value="1"/>
</dbReference>
<evidence type="ECO:0000256" key="3">
    <source>
        <dbReference type="PROSITE-ProRule" id="PRU00283"/>
    </source>
</evidence>
<dbReference type="Proteomes" id="UP001529510">
    <property type="component" value="Unassembled WGS sequence"/>
</dbReference>
<dbReference type="EMBL" id="JAMKFB020000020">
    <property type="protein sequence ID" value="KAL0165413.1"/>
    <property type="molecule type" value="Genomic_DNA"/>
</dbReference>
<feature type="non-terminal residue" evidence="5">
    <location>
        <position position="1"/>
    </location>
</feature>
<keyword evidence="2" id="KW-0963">Cytoplasm</keyword>
<keyword evidence="2" id="KW-0206">Cytoskeleton</keyword>
<dbReference type="AlphaFoldDB" id="A0ABD0NU47"/>
<comment type="subcellular location">
    <subcellularLocation>
        <location evidence="1">Cytoplasm</location>
        <location evidence="1">Cytoskeleton</location>
    </subcellularLocation>
</comment>
<keyword evidence="6" id="KW-1185">Reference proteome</keyword>
<feature type="non-terminal residue" evidence="5">
    <location>
        <position position="66"/>
    </location>
</feature>
<protein>
    <recommendedName>
        <fullName evidence="4">Kinesin motor domain-containing protein</fullName>
    </recommendedName>
</protein>
<evidence type="ECO:0000256" key="1">
    <source>
        <dbReference type="ARBA" id="ARBA00004245"/>
    </source>
</evidence>
<name>A0ABD0NU47_CIRMR</name>
<dbReference type="InterPro" id="IPR027640">
    <property type="entry name" value="Kinesin-like_fam"/>
</dbReference>
<evidence type="ECO:0000256" key="2">
    <source>
        <dbReference type="ARBA" id="ARBA00023212"/>
    </source>
</evidence>
<evidence type="ECO:0000313" key="6">
    <source>
        <dbReference type="Proteomes" id="UP001529510"/>
    </source>
</evidence>
<accession>A0ABD0NU47</accession>
<sequence>VKVMLRVCSVPVSDLSRSYSYKLDLQKKQITVLNVPTFNPQRQTAGTTVSSKTFTFDAAFGPDSTQ</sequence>